<evidence type="ECO:0000256" key="2">
    <source>
        <dbReference type="ARBA" id="ARBA00022475"/>
    </source>
</evidence>
<reference evidence="9 10" key="1">
    <citation type="submission" date="2019-12" db="EMBL/GenBank/DDBJ databases">
        <title>Paraburkholderia acidiphila 7Q-K02 sp. nov and Paraburkholderia acidisoli DHF22 sp. nov., two strains isolated from forest soil.</title>
        <authorList>
            <person name="Gao Z."/>
            <person name="Qiu L."/>
        </authorList>
    </citation>
    <scope>NUCLEOTIDE SEQUENCE [LARGE SCALE GENOMIC DNA]</scope>
    <source>
        <strain evidence="9 10">7Q-K02</strain>
    </source>
</reference>
<evidence type="ECO:0000313" key="10">
    <source>
        <dbReference type="Proteomes" id="UP000434209"/>
    </source>
</evidence>
<keyword evidence="5 8" id="KW-1133">Transmembrane helix</keyword>
<evidence type="ECO:0000256" key="5">
    <source>
        <dbReference type="ARBA" id="ARBA00022989"/>
    </source>
</evidence>
<dbReference type="InterPro" id="IPR018584">
    <property type="entry name" value="GT87"/>
</dbReference>
<dbReference type="Pfam" id="PF09594">
    <property type="entry name" value="GT87"/>
    <property type="match status" value="1"/>
</dbReference>
<dbReference type="Proteomes" id="UP000434209">
    <property type="component" value="Chromosome 1"/>
</dbReference>
<keyword evidence="10" id="KW-1185">Reference proteome</keyword>
<feature type="transmembrane region" description="Helical" evidence="8">
    <location>
        <begin position="153"/>
        <end position="171"/>
    </location>
</feature>
<accession>A0A7Z2J701</accession>
<keyword evidence="2" id="KW-1003">Cell membrane</keyword>
<feature type="transmembrane region" description="Helical" evidence="8">
    <location>
        <begin position="434"/>
        <end position="454"/>
    </location>
</feature>
<feature type="transmembrane region" description="Helical" evidence="8">
    <location>
        <begin position="214"/>
        <end position="237"/>
    </location>
</feature>
<dbReference type="EMBL" id="CP046909">
    <property type="protein sequence ID" value="QGZ54007.1"/>
    <property type="molecule type" value="Genomic_DNA"/>
</dbReference>
<feature type="transmembrane region" description="Helical" evidence="8">
    <location>
        <begin position="395"/>
        <end position="414"/>
    </location>
</feature>
<feature type="transmembrane region" description="Helical" evidence="8">
    <location>
        <begin position="12"/>
        <end position="33"/>
    </location>
</feature>
<keyword evidence="4 8" id="KW-0812">Transmembrane</keyword>
<keyword evidence="6 8" id="KW-0472">Membrane</keyword>
<name>A0A7Z2J701_9BURK</name>
<comment type="subcellular location">
    <subcellularLocation>
        <location evidence="1">Cell membrane</location>
        <topology evidence="1">Multi-pass membrane protein</topology>
    </subcellularLocation>
</comment>
<evidence type="ECO:0000256" key="1">
    <source>
        <dbReference type="ARBA" id="ARBA00004651"/>
    </source>
</evidence>
<dbReference type="AlphaFoldDB" id="A0A7Z2J701"/>
<feature type="transmembrane region" description="Helical" evidence="8">
    <location>
        <begin position="129"/>
        <end position="147"/>
    </location>
</feature>
<evidence type="ECO:0000256" key="4">
    <source>
        <dbReference type="ARBA" id="ARBA00022692"/>
    </source>
</evidence>
<dbReference type="GO" id="GO:0005886">
    <property type="term" value="C:plasma membrane"/>
    <property type="evidence" value="ECO:0007669"/>
    <property type="project" value="UniProtKB-SubCell"/>
</dbReference>
<evidence type="ECO:0000256" key="7">
    <source>
        <dbReference type="ARBA" id="ARBA00024033"/>
    </source>
</evidence>
<feature type="transmembrane region" description="Helical" evidence="8">
    <location>
        <begin position="301"/>
        <end position="319"/>
    </location>
</feature>
<dbReference type="OrthoDB" id="1814621at2"/>
<organism evidence="9 10">
    <name type="scientific">Paraburkholderia acidiphila</name>
    <dbReference type="NCBI Taxonomy" id="2571747"/>
    <lineage>
        <taxon>Bacteria</taxon>
        <taxon>Pseudomonadati</taxon>
        <taxon>Pseudomonadota</taxon>
        <taxon>Betaproteobacteria</taxon>
        <taxon>Burkholderiales</taxon>
        <taxon>Burkholderiaceae</taxon>
        <taxon>Paraburkholderia</taxon>
    </lineage>
</organism>
<proteinExistence type="inferred from homology"/>
<gene>
    <name evidence="9" type="ORF">FAZ97_03230</name>
</gene>
<protein>
    <submittedName>
        <fullName evidence="9">DUF2029 domain-containing protein</fullName>
    </submittedName>
</protein>
<keyword evidence="3" id="KW-0808">Transferase</keyword>
<feature type="transmembrane region" description="Helical" evidence="8">
    <location>
        <begin position="340"/>
        <end position="357"/>
    </location>
</feature>
<evidence type="ECO:0000313" key="9">
    <source>
        <dbReference type="EMBL" id="QGZ54007.1"/>
    </source>
</evidence>
<dbReference type="RefSeq" id="WP_158757165.1">
    <property type="nucleotide sequence ID" value="NZ_CP046909.1"/>
</dbReference>
<evidence type="ECO:0000256" key="6">
    <source>
        <dbReference type="ARBA" id="ARBA00023136"/>
    </source>
</evidence>
<evidence type="ECO:0000256" key="8">
    <source>
        <dbReference type="SAM" id="Phobius"/>
    </source>
</evidence>
<sequence length="541" mass="59292">MEVVPGVNRPSMRWLFTILTFGACLAIGGFVSFRLGPDFNWDLQNYHLYNPFALLSGRIDQDFMAAGIQSYLNPLLDVPFYLSWTSWFRDQPWVTTVLAGLPYGVAMFLCLRIAALLIPGTGLGRHVEVLAAVAIGVTGTVTISEVGTTFNDIPIAVLILAALLAELRGVGRDRMSGLFAGILLGVAAGLKMTAVIFAPGFVLAVMMTKRDWRAALVAAGLITAGWLLGFVAAGGWWSWKIYQLYGNPIFPMFNRAFHSVWFGNVGRDLRFMPHGVLQILFYPFYWIGGKSHVAELPMRDPRFAIAYVASVCIAIALWLGSRAGVQAEAGLGAGRKRKHVVLLLVFFWSSFVIWEALFSIVRYALVLELLTGILAVLALQWICARLLKPSVSRKVPATLAVLIALISIKIDLPMDWGRMQYASVPALVDSHIPLPHGATVLVVEVPVAFVLPFVQSADSSFIGVDANTVTLPETSPAARFIRAKLARSNGANNWVLTNGEAQGVNELIRTYDLRMVDDACRSITQSPQQHVRICPLEKYGT</sequence>
<comment type="similarity">
    <text evidence="7">Belongs to the glycosyltransferase 87 family.</text>
</comment>
<evidence type="ECO:0000256" key="3">
    <source>
        <dbReference type="ARBA" id="ARBA00022679"/>
    </source>
</evidence>
<feature type="transmembrane region" description="Helical" evidence="8">
    <location>
        <begin position="178"/>
        <end position="202"/>
    </location>
</feature>
<feature type="transmembrane region" description="Helical" evidence="8">
    <location>
        <begin position="93"/>
        <end position="117"/>
    </location>
</feature>
<dbReference type="GO" id="GO:0016758">
    <property type="term" value="F:hexosyltransferase activity"/>
    <property type="evidence" value="ECO:0007669"/>
    <property type="project" value="InterPro"/>
</dbReference>
<feature type="transmembrane region" description="Helical" evidence="8">
    <location>
        <begin position="363"/>
        <end position="383"/>
    </location>
</feature>
<feature type="transmembrane region" description="Helical" evidence="8">
    <location>
        <begin position="271"/>
        <end position="289"/>
    </location>
</feature>
<dbReference type="KEGG" id="pacp:FAZ97_03230"/>